<evidence type="ECO:0000256" key="5">
    <source>
        <dbReference type="ARBA" id="ARBA00022512"/>
    </source>
</evidence>
<comment type="similarity">
    <text evidence="3">Belongs to the pectinesterase family.</text>
</comment>
<organism evidence="14 15">
    <name type="scientific">Cannabis sativa</name>
    <name type="common">Hemp</name>
    <name type="synonym">Marijuana</name>
    <dbReference type="NCBI Taxonomy" id="3483"/>
    <lineage>
        <taxon>Eukaryota</taxon>
        <taxon>Viridiplantae</taxon>
        <taxon>Streptophyta</taxon>
        <taxon>Embryophyta</taxon>
        <taxon>Tracheophyta</taxon>
        <taxon>Spermatophyta</taxon>
        <taxon>Magnoliopsida</taxon>
        <taxon>eudicotyledons</taxon>
        <taxon>Gunneridae</taxon>
        <taxon>Pentapetalae</taxon>
        <taxon>rosids</taxon>
        <taxon>fabids</taxon>
        <taxon>Rosales</taxon>
        <taxon>Cannabaceae</taxon>
        <taxon>Cannabis</taxon>
    </lineage>
</organism>
<dbReference type="PANTHER" id="PTHR31321">
    <property type="entry name" value="ACYL-COA THIOESTER HYDROLASE YBHC-RELATED"/>
    <property type="match status" value="1"/>
</dbReference>
<keyword evidence="5" id="KW-0134">Cell wall</keyword>
<comment type="subcellular location">
    <subcellularLocation>
        <location evidence="1">Secreted</location>
        <location evidence="1">Cell wall</location>
    </subcellularLocation>
</comment>
<evidence type="ECO:0000256" key="9">
    <source>
        <dbReference type="ARBA" id="ARBA00023085"/>
    </source>
</evidence>
<protein>
    <recommendedName>
        <fullName evidence="4 12">Pectinesterase</fullName>
        <ecNumber evidence="4 12">3.1.1.11</ecNumber>
    </recommendedName>
</protein>
<proteinExistence type="inferred from homology"/>
<evidence type="ECO:0000256" key="12">
    <source>
        <dbReference type="RuleBase" id="RU000589"/>
    </source>
</evidence>
<gene>
    <name evidence="14" type="ORF">G4B88_014234</name>
</gene>
<sequence length="387" mass="42601">MIRTNSNNVKATFLTVNLSFVLLLATTTVVLGGDTPIPESPYGVNNWFSSNVKQSTVRKSTLDPVLFQAESVPVKVITVSKDGKGNFNNIKAAIDSVPNGNTRRIVISIGPGEYKEKITIDRSKQFISFYGNPKAMPTLVFDGTAAQYGTVDSATLIVYPDYFSAANIIFKARPSSFCCCCWIKKNSAPEPDGKRRNAQAIALRISGNKSSFYNCRFIGFQDTLCDDRGLHFFKDCYIEGTVDFIFGSGTSLYLRSELHVIGTSGMAVMTAQARESEKEETGYSFVHCKVTGTGKHAFLGRAWMSRPRVVFSFTNLSDVVTPLGWSDNFHPERDNTVFFGEYKNSGPGASTGGRSKFTKLLTYDQAKPYISLGFIKGSTWLLPPPKP</sequence>
<dbReference type="Pfam" id="PF01095">
    <property type="entry name" value="Pectinesterase"/>
    <property type="match status" value="2"/>
</dbReference>
<dbReference type="GO" id="GO:0045490">
    <property type="term" value="P:pectin catabolic process"/>
    <property type="evidence" value="ECO:0007669"/>
    <property type="project" value="UniProtKB-UniRule"/>
</dbReference>
<feature type="domain" description="Pectinesterase catalytic" evidence="13">
    <location>
        <begin position="197"/>
        <end position="377"/>
    </location>
</feature>
<dbReference type="SUPFAM" id="SSF51126">
    <property type="entry name" value="Pectin lyase-like"/>
    <property type="match status" value="1"/>
</dbReference>
<dbReference type="FunFam" id="2.160.20.10:FF:000008">
    <property type="entry name" value="Pectinesterase"/>
    <property type="match status" value="1"/>
</dbReference>
<reference evidence="14 15" key="1">
    <citation type="journal article" date="2020" name="bioRxiv">
        <title>Sequence and annotation of 42 cannabis genomes reveals extensive copy number variation in cannabinoid synthesis and pathogen resistance genes.</title>
        <authorList>
            <person name="Mckernan K.J."/>
            <person name="Helbert Y."/>
            <person name="Kane L.T."/>
            <person name="Ebling H."/>
            <person name="Zhang L."/>
            <person name="Liu B."/>
            <person name="Eaton Z."/>
            <person name="Mclaughlin S."/>
            <person name="Kingan S."/>
            <person name="Baybayan P."/>
            <person name="Concepcion G."/>
            <person name="Jordan M."/>
            <person name="Riva A."/>
            <person name="Barbazuk W."/>
            <person name="Harkins T."/>
        </authorList>
    </citation>
    <scope>NUCLEOTIDE SEQUENCE [LARGE SCALE GENOMIC DNA]</scope>
    <source>
        <strain evidence="15">cv. Jamaican Lion 4</strain>
        <tissue evidence="14">Leaf</tissue>
    </source>
</reference>
<dbReference type="PROSITE" id="PS00503">
    <property type="entry name" value="PECTINESTERASE_2"/>
    <property type="match status" value="1"/>
</dbReference>
<keyword evidence="7 12" id="KW-0732">Signal</keyword>
<dbReference type="PANTHER" id="PTHR31321:SF87">
    <property type="entry name" value="PECTINESTERASE 63-RELATED"/>
    <property type="match status" value="1"/>
</dbReference>
<evidence type="ECO:0000256" key="4">
    <source>
        <dbReference type="ARBA" id="ARBA00013229"/>
    </source>
</evidence>
<evidence type="ECO:0000256" key="8">
    <source>
        <dbReference type="ARBA" id="ARBA00022801"/>
    </source>
</evidence>
<comment type="pathway">
    <text evidence="2 12">Glycan metabolism; pectin degradation; 2-dehydro-3-deoxy-D-gluconate from pectin: step 1/5.</text>
</comment>
<evidence type="ECO:0000256" key="3">
    <source>
        <dbReference type="ARBA" id="ARBA00008891"/>
    </source>
</evidence>
<keyword evidence="15" id="KW-1185">Reference proteome</keyword>
<dbReference type="InterPro" id="IPR011050">
    <property type="entry name" value="Pectin_lyase_fold/virulence"/>
</dbReference>
<dbReference type="EMBL" id="JAATIQ010000306">
    <property type="protein sequence ID" value="KAF4362897.1"/>
    <property type="molecule type" value="Genomic_DNA"/>
</dbReference>
<evidence type="ECO:0000313" key="14">
    <source>
        <dbReference type="EMBL" id="KAF4362897.1"/>
    </source>
</evidence>
<evidence type="ECO:0000256" key="2">
    <source>
        <dbReference type="ARBA" id="ARBA00005184"/>
    </source>
</evidence>
<evidence type="ECO:0000256" key="10">
    <source>
        <dbReference type="ARBA" id="ARBA00047928"/>
    </source>
</evidence>
<evidence type="ECO:0000256" key="11">
    <source>
        <dbReference type="PROSITE-ProRule" id="PRU10040"/>
    </source>
</evidence>
<dbReference type="GO" id="GO:0042545">
    <property type="term" value="P:cell wall modification"/>
    <property type="evidence" value="ECO:0007669"/>
    <property type="project" value="UniProtKB-UniRule"/>
</dbReference>
<dbReference type="AlphaFoldDB" id="A0A7J6EWS7"/>
<feature type="signal peptide" evidence="12">
    <location>
        <begin position="1"/>
        <end position="32"/>
    </location>
</feature>
<feature type="active site" evidence="11">
    <location>
        <position position="243"/>
    </location>
</feature>
<dbReference type="Gene3D" id="2.160.20.10">
    <property type="entry name" value="Single-stranded right-handed beta-helix, Pectin lyase-like"/>
    <property type="match status" value="1"/>
</dbReference>
<keyword evidence="9 12" id="KW-0063">Aspartyl esterase</keyword>
<dbReference type="Proteomes" id="UP000583929">
    <property type="component" value="Unassembled WGS sequence"/>
</dbReference>
<evidence type="ECO:0000259" key="13">
    <source>
        <dbReference type="Pfam" id="PF01095"/>
    </source>
</evidence>
<dbReference type="EC" id="3.1.1.11" evidence="4 12"/>
<keyword evidence="6" id="KW-0964">Secreted</keyword>
<keyword evidence="8 12" id="KW-0378">Hydrolase</keyword>
<evidence type="ECO:0000256" key="7">
    <source>
        <dbReference type="ARBA" id="ARBA00022729"/>
    </source>
</evidence>
<dbReference type="InterPro" id="IPR012334">
    <property type="entry name" value="Pectin_lyas_fold"/>
</dbReference>
<name>A0A7J6EWS7_CANSA</name>
<comment type="caution">
    <text evidence="14">The sequence shown here is derived from an EMBL/GenBank/DDBJ whole genome shotgun (WGS) entry which is preliminary data.</text>
</comment>
<feature type="domain" description="Pectinesterase catalytic" evidence="13">
    <location>
        <begin position="77"/>
        <end position="171"/>
    </location>
</feature>
<feature type="chain" id="PRO_5029952309" description="Pectinesterase" evidence="12">
    <location>
        <begin position="33"/>
        <end position="387"/>
    </location>
</feature>
<evidence type="ECO:0000256" key="1">
    <source>
        <dbReference type="ARBA" id="ARBA00004191"/>
    </source>
</evidence>
<dbReference type="UniPathway" id="UPA00545">
    <property type="reaction ID" value="UER00823"/>
</dbReference>
<evidence type="ECO:0000256" key="6">
    <source>
        <dbReference type="ARBA" id="ARBA00022525"/>
    </source>
</evidence>
<evidence type="ECO:0000313" key="15">
    <source>
        <dbReference type="Proteomes" id="UP000583929"/>
    </source>
</evidence>
<dbReference type="InterPro" id="IPR000070">
    <property type="entry name" value="Pectinesterase_cat"/>
</dbReference>
<dbReference type="InterPro" id="IPR033131">
    <property type="entry name" value="Pectinesterase_Asp_AS"/>
</dbReference>
<accession>A0A7J6EWS7</accession>
<comment type="catalytic activity">
    <reaction evidence="10 12">
        <text>[(1-&gt;4)-alpha-D-galacturonosyl methyl ester](n) + n H2O = [(1-&gt;4)-alpha-D-galacturonosyl](n) + n methanol + n H(+)</text>
        <dbReference type="Rhea" id="RHEA:22380"/>
        <dbReference type="Rhea" id="RHEA-COMP:14570"/>
        <dbReference type="Rhea" id="RHEA-COMP:14573"/>
        <dbReference type="ChEBI" id="CHEBI:15377"/>
        <dbReference type="ChEBI" id="CHEBI:15378"/>
        <dbReference type="ChEBI" id="CHEBI:17790"/>
        <dbReference type="ChEBI" id="CHEBI:140522"/>
        <dbReference type="ChEBI" id="CHEBI:140523"/>
        <dbReference type="EC" id="3.1.1.11"/>
    </reaction>
</comment>
<dbReference type="GO" id="GO:0030599">
    <property type="term" value="F:pectinesterase activity"/>
    <property type="evidence" value="ECO:0007669"/>
    <property type="project" value="UniProtKB-UniRule"/>
</dbReference>